<dbReference type="EMBL" id="CP118376">
    <property type="protein sequence ID" value="WFD43004.1"/>
    <property type="molecule type" value="Genomic_DNA"/>
</dbReference>
<dbReference type="Pfam" id="PF09325">
    <property type="entry name" value="Vps5"/>
    <property type="match status" value="1"/>
</dbReference>
<dbReference type="AlphaFoldDB" id="A0AAF0JE36"/>
<feature type="domain" description="Sorting nexin/Vps5-like C-terminal" evidence="2">
    <location>
        <begin position="168"/>
        <end position="370"/>
    </location>
</feature>
<evidence type="ECO:0000313" key="3">
    <source>
        <dbReference type="EMBL" id="WFD43004.1"/>
    </source>
</evidence>
<dbReference type="InterPro" id="IPR053055">
    <property type="entry name" value="VPS17"/>
</dbReference>
<dbReference type="PANTHER" id="PTHR47433">
    <property type="entry name" value="VACUOLAR PROTEIN SORTING-ASSOCIATED PROTEIN 17"/>
    <property type="match status" value="1"/>
</dbReference>
<feature type="region of interest" description="Disordered" evidence="1">
    <location>
        <begin position="409"/>
        <end position="628"/>
    </location>
</feature>
<dbReference type="GO" id="GO:0042147">
    <property type="term" value="P:retrograde transport, endosome to Golgi"/>
    <property type="evidence" value="ECO:0007669"/>
    <property type="project" value="TreeGrafter"/>
</dbReference>
<dbReference type="GO" id="GO:0006886">
    <property type="term" value="P:intracellular protein transport"/>
    <property type="evidence" value="ECO:0007669"/>
    <property type="project" value="TreeGrafter"/>
</dbReference>
<dbReference type="GO" id="GO:0005829">
    <property type="term" value="C:cytosol"/>
    <property type="evidence" value="ECO:0007669"/>
    <property type="project" value="GOC"/>
</dbReference>
<organism evidence="3 4">
    <name type="scientific">Malassezia psittaci</name>
    <dbReference type="NCBI Taxonomy" id="1821823"/>
    <lineage>
        <taxon>Eukaryota</taxon>
        <taxon>Fungi</taxon>
        <taxon>Dikarya</taxon>
        <taxon>Basidiomycota</taxon>
        <taxon>Ustilaginomycotina</taxon>
        <taxon>Malasseziomycetes</taxon>
        <taxon>Malasseziales</taxon>
        <taxon>Malasseziaceae</taxon>
        <taxon>Malassezia</taxon>
    </lineage>
</organism>
<sequence length="628" mass="69036">MPSFCRNQFKNVERSYRELAMYASALSLSGPDVIVPALPLPTPAMIHMPNAGYEGGVRELHELRIMVGLWFERIFHDAKLRAHKETRRFIEAQYSYEPLPIDPNAPEGQRKQAKKALAQIQSLSHVFTGELFSDRSGSSSMGSMLRFRSQPKPTPAGLVPAHLAAISAMGVNDPDYELTTARVELMRLEKQLNDVVQATSHVSQARDAMLVAMQDVADAFLPLATLEESRGESIRGRLPRTFRSANSMYTNVGQLSKIITHAEEVTLRDALSYQESNLRAARLVLQERTSILVEYDIAQRITRSKRNDADQLRLAPQVKRDRVDAAIEEVREAHHHEQVLERYLGRISQSLRNSLRDHSVHTHRDLQVLMLEHVRISGVYEKQVQDMLGLFDLDLSAAAQDAQKAAMERASAPRKITPAQAAAARVVKGNEADPDSAQQSHPTDQDSSPAPAGNDTIRDASLANDMRPSPDTSSKVSRSESPADHPESATGATDFDHNTAVAVETPVAPERGSHGIPTTEESLVWEEDTPKPVSIPSESASDVWTTAFNEQQHQLAPVDAPPLQQEWADSGESSPGTNATPTRFNTTSENSNSSQTQPPSLFQSRLSSGRRFGGLSASEAAKSLGGTF</sequence>
<evidence type="ECO:0000259" key="2">
    <source>
        <dbReference type="Pfam" id="PF09325"/>
    </source>
</evidence>
<protein>
    <submittedName>
        <fullName evidence="3">Vacuolar protein sorting-associated protein 17</fullName>
    </submittedName>
</protein>
<proteinExistence type="predicted"/>
<feature type="compositionally biased region" description="Basic and acidic residues" evidence="1">
    <location>
        <begin position="477"/>
        <end position="487"/>
    </location>
</feature>
<dbReference type="Gene3D" id="1.20.1270.60">
    <property type="entry name" value="Arfaptin homology (AH) domain/BAR domain"/>
    <property type="match status" value="1"/>
</dbReference>
<evidence type="ECO:0000313" key="4">
    <source>
        <dbReference type="Proteomes" id="UP001214628"/>
    </source>
</evidence>
<dbReference type="InterPro" id="IPR015404">
    <property type="entry name" value="Vps5_C"/>
</dbReference>
<feature type="compositionally biased region" description="Polar residues" evidence="1">
    <location>
        <begin position="536"/>
        <end position="554"/>
    </location>
</feature>
<feature type="compositionally biased region" description="Polar residues" evidence="1">
    <location>
        <begin position="571"/>
        <end position="584"/>
    </location>
</feature>
<dbReference type="GO" id="GO:0032266">
    <property type="term" value="F:phosphatidylinositol-3-phosphate binding"/>
    <property type="evidence" value="ECO:0007669"/>
    <property type="project" value="TreeGrafter"/>
</dbReference>
<name>A0AAF0JE36_9BASI</name>
<reference evidence="3" key="1">
    <citation type="submission" date="2023-02" db="EMBL/GenBank/DDBJ databases">
        <title>Mating type loci evolution in Malassezia.</title>
        <authorList>
            <person name="Coelho M.A."/>
        </authorList>
    </citation>
    <scope>NUCLEOTIDE SEQUENCE</scope>
    <source>
        <strain evidence="3">CBS 14136</strain>
    </source>
</reference>
<dbReference type="GO" id="GO:0030905">
    <property type="term" value="C:retromer, tubulation complex"/>
    <property type="evidence" value="ECO:0007669"/>
    <property type="project" value="TreeGrafter"/>
</dbReference>
<evidence type="ECO:0000256" key="1">
    <source>
        <dbReference type="SAM" id="MobiDB-lite"/>
    </source>
</evidence>
<accession>A0AAF0JE36</accession>
<feature type="compositionally biased region" description="Low complexity" evidence="1">
    <location>
        <begin position="585"/>
        <end position="600"/>
    </location>
</feature>
<feature type="compositionally biased region" description="Polar residues" evidence="1">
    <location>
        <begin position="436"/>
        <end position="448"/>
    </location>
</feature>
<gene>
    <name evidence="3" type="primary">VPS17</name>
    <name evidence="3" type="ORF">MPSI1_001655</name>
</gene>
<keyword evidence="4" id="KW-1185">Reference proteome</keyword>
<dbReference type="Proteomes" id="UP001214628">
    <property type="component" value="Chromosome 2"/>
</dbReference>
<dbReference type="GO" id="GO:0005768">
    <property type="term" value="C:endosome"/>
    <property type="evidence" value="ECO:0007669"/>
    <property type="project" value="TreeGrafter"/>
</dbReference>
<dbReference type="InterPro" id="IPR027267">
    <property type="entry name" value="AH/BAR_dom_sf"/>
</dbReference>
<dbReference type="PANTHER" id="PTHR47433:SF1">
    <property type="entry name" value="VACUOLAR PROTEIN SORTING-ASSOCIATED PROTEIN 17"/>
    <property type="match status" value="1"/>
</dbReference>